<proteinExistence type="predicted"/>
<dbReference type="STRING" id="999552.METH_17590"/>
<name>V9VWY1_9RHOB</name>
<dbReference type="KEGG" id="lmd:METH_17590"/>
<accession>V9VWY1</accession>
<dbReference type="HOGENOM" id="CLU_3235479_0_0_5"/>
<gene>
    <name evidence="1" type="ORF">METH_17590</name>
</gene>
<dbReference type="AlphaFoldDB" id="V9VWY1"/>
<sequence length="43" mass="4915">MLKTGKLFPQLSPRRQQQLYDLIKVMSLLDELADPVFKPNGAN</sequence>
<keyword evidence="2" id="KW-1185">Reference proteome</keyword>
<evidence type="ECO:0000313" key="1">
    <source>
        <dbReference type="EMBL" id="AHD03251.1"/>
    </source>
</evidence>
<evidence type="ECO:0000313" key="2">
    <source>
        <dbReference type="Proteomes" id="UP000018780"/>
    </source>
</evidence>
<organism evidence="1 2">
    <name type="scientific">Leisingera methylohalidivorans DSM 14336</name>
    <dbReference type="NCBI Taxonomy" id="999552"/>
    <lineage>
        <taxon>Bacteria</taxon>
        <taxon>Pseudomonadati</taxon>
        <taxon>Pseudomonadota</taxon>
        <taxon>Alphaproteobacteria</taxon>
        <taxon>Rhodobacterales</taxon>
        <taxon>Roseobacteraceae</taxon>
        <taxon>Leisingera</taxon>
    </lineage>
</organism>
<protein>
    <submittedName>
        <fullName evidence="1">Uncharacterized protein</fullName>
    </submittedName>
</protein>
<dbReference type="EMBL" id="CP006773">
    <property type="protein sequence ID" value="AHD03251.1"/>
    <property type="molecule type" value="Genomic_DNA"/>
</dbReference>
<dbReference type="RefSeq" id="WP_024091679.1">
    <property type="nucleotide sequence ID" value="NC_023135.1"/>
</dbReference>
<reference evidence="1 2" key="1">
    <citation type="submission" date="2013-09" db="EMBL/GenBank/DDBJ databases">
        <authorList>
            <consortium name="DOE Joint Genome Institute"/>
            <person name="Klenk H.-P."/>
            <person name="Huntemann M."/>
            <person name="Han J."/>
            <person name="Chen A."/>
            <person name="Kyrpides N."/>
            <person name="Mavromatis K."/>
            <person name="Markowitz V."/>
            <person name="Palaniappan K."/>
            <person name="Ivanova N."/>
            <person name="Schaumberg A."/>
            <person name="Pati A."/>
            <person name="Liolios K."/>
            <person name="Nordberg H.P."/>
            <person name="Cantor M.N."/>
            <person name="Hua S.X."/>
            <person name="Woyke T."/>
        </authorList>
    </citation>
    <scope>NUCLEOTIDE SEQUENCE [LARGE SCALE GENOMIC DNA]</scope>
    <source>
        <strain evidence="1 2">DSM 14336</strain>
    </source>
</reference>
<dbReference type="Proteomes" id="UP000018780">
    <property type="component" value="Chromosome"/>
</dbReference>